<dbReference type="PANTHER" id="PTHR31297">
    <property type="entry name" value="GLUCAN ENDO-1,6-BETA-GLUCOSIDASE B"/>
    <property type="match status" value="1"/>
</dbReference>
<evidence type="ECO:0000256" key="10">
    <source>
        <dbReference type="SAM" id="SignalP"/>
    </source>
</evidence>
<dbReference type="Gene3D" id="3.20.20.80">
    <property type="entry name" value="Glycosidases"/>
    <property type="match status" value="1"/>
</dbReference>
<dbReference type="SUPFAM" id="SSF51445">
    <property type="entry name" value="(Trans)glycosidases"/>
    <property type="match status" value="1"/>
</dbReference>
<name>A0A9W9PJU0_9EURO</name>
<evidence type="ECO:0000256" key="1">
    <source>
        <dbReference type="ARBA" id="ARBA00004613"/>
    </source>
</evidence>
<evidence type="ECO:0000313" key="11">
    <source>
        <dbReference type="EMBL" id="KAJ5248760.1"/>
    </source>
</evidence>
<dbReference type="RefSeq" id="XP_058335539.1">
    <property type="nucleotide sequence ID" value="XM_058469508.1"/>
</dbReference>
<evidence type="ECO:0000256" key="4">
    <source>
        <dbReference type="ARBA" id="ARBA00022729"/>
    </source>
</evidence>
<dbReference type="Proteomes" id="UP001150941">
    <property type="component" value="Unassembled WGS sequence"/>
</dbReference>
<reference evidence="11" key="2">
    <citation type="journal article" date="2023" name="IMA Fungus">
        <title>Comparative genomic study of the Penicillium genus elucidates a diverse pangenome and 15 lateral gene transfer events.</title>
        <authorList>
            <person name="Petersen C."/>
            <person name="Sorensen T."/>
            <person name="Nielsen M.R."/>
            <person name="Sondergaard T.E."/>
            <person name="Sorensen J.L."/>
            <person name="Fitzpatrick D.A."/>
            <person name="Frisvad J.C."/>
            <person name="Nielsen K.L."/>
        </authorList>
    </citation>
    <scope>NUCLEOTIDE SEQUENCE</scope>
    <source>
        <strain evidence="11">IBT 19713</strain>
    </source>
</reference>
<dbReference type="PANTHER" id="PTHR31297:SF1">
    <property type="entry name" value="GLUCAN 1,3-BETA-GLUCOSIDASE I_II-RELATED"/>
    <property type="match status" value="1"/>
</dbReference>
<keyword evidence="5" id="KW-0378">Hydrolase</keyword>
<evidence type="ECO:0000256" key="5">
    <source>
        <dbReference type="ARBA" id="ARBA00022801"/>
    </source>
</evidence>
<evidence type="ECO:0000313" key="12">
    <source>
        <dbReference type="Proteomes" id="UP001150941"/>
    </source>
</evidence>
<keyword evidence="6" id="KW-0326">Glycosidase</keyword>
<dbReference type="EC" id="3.2.1.58" evidence="9"/>
<dbReference type="GO" id="GO:0009251">
    <property type="term" value="P:glucan catabolic process"/>
    <property type="evidence" value="ECO:0007669"/>
    <property type="project" value="TreeGrafter"/>
</dbReference>
<dbReference type="OrthoDB" id="1887033at2759"/>
<evidence type="ECO:0000256" key="9">
    <source>
        <dbReference type="ARBA" id="ARBA00038929"/>
    </source>
</evidence>
<dbReference type="GO" id="GO:0004338">
    <property type="term" value="F:glucan exo-1,3-beta-glucosidase activity"/>
    <property type="evidence" value="ECO:0007669"/>
    <property type="project" value="UniProtKB-EC"/>
</dbReference>
<proteinExistence type="inferred from homology"/>
<feature type="signal peptide" evidence="10">
    <location>
        <begin position="1"/>
        <end position="19"/>
    </location>
</feature>
<dbReference type="InterPro" id="IPR050386">
    <property type="entry name" value="Glycosyl_hydrolase_5"/>
</dbReference>
<reference evidence="11" key="1">
    <citation type="submission" date="2022-11" db="EMBL/GenBank/DDBJ databases">
        <authorList>
            <person name="Petersen C."/>
        </authorList>
    </citation>
    <scope>NUCLEOTIDE SEQUENCE</scope>
    <source>
        <strain evidence="11">IBT 19713</strain>
    </source>
</reference>
<gene>
    <name evidence="11" type="ORF">N7468_000211</name>
</gene>
<dbReference type="EMBL" id="JAPQKS010000001">
    <property type="protein sequence ID" value="KAJ5248760.1"/>
    <property type="molecule type" value="Genomic_DNA"/>
</dbReference>
<evidence type="ECO:0000256" key="7">
    <source>
        <dbReference type="ARBA" id="ARBA00023316"/>
    </source>
</evidence>
<evidence type="ECO:0000256" key="6">
    <source>
        <dbReference type="ARBA" id="ARBA00023295"/>
    </source>
</evidence>
<sequence length="191" mass="21299">MRLSTLLTALALGVEGLAAAVSSLATYINWRTFRGHGVNLGGWLEQESSIDTTWFARYADNATDEWGLCENLGPEWPAVMEDRYSTFIREADIDELAAAKVSIPRIPTTYAAWIDLPGSRLYSGHQQAHLRRIANYAIEKYNMHIIVDIHSLPGGINGLGIGQAVGHWGWWYNQPALEWSLQVVDAVIEFV</sequence>
<dbReference type="GeneID" id="83196811"/>
<evidence type="ECO:0000256" key="8">
    <source>
        <dbReference type="ARBA" id="ARBA00036824"/>
    </source>
</evidence>
<organism evidence="11 12">
    <name type="scientific">Penicillium chermesinum</name>
    <dbReference type="NCBI Taxonomy" id="63820"/>
    <lineage>
        <taxon>Eukaryota</taxon>
        <taxon>Fungi</taxon>
        <taxon>Dikarya</taxon>
        <taxon>Ascomycota</taxon>
        <taxon>Pezizomycotina</taxon>
        <taxon>Eurotiomycetes</taxon>
        <taxon>Eurotiomycetidae</taxon>
        <taxon>Eurotiales</taxon>
        <taxon>Aspergillaceae</taxon>
        <taxon>Penicillium</taxon>
    </lineage>
</organism>
<protein>
    <recommendedName>
        <fullName evidence="9">glucan 1,3-beta-glucosidase</fullName>
        <ecNumber evidence="9">3.2.1.58</ecNumber>
    </recommendedName>
</protein>
<keyword evidence="3" id="KW-0964">Secreted</keyword>
<evidence type="ECO:0000256" key="3">
    <source>
        <dbReference type="ARBA" id="ARBA00022525"/>
    </source>
</evidence>
<dbReference type="GO" id="GO:0005576">
    <property type="term" value="C:extracellular region"/>
    <property type="evidence" value="ECO:0007669"/>
    <property type="project" value="UniProtKB-SubCell"/>
</dbReference>
<comment type="subcellular location">
    <subcellularLocation>
        <location evidence="1">Secreted</location>
    </subcellularLocation>
</comment>
<dbReference type="GO" id="GO:0071555">
    <property type="term" value="P:cell wall organization"/>
    <property type="evidence" value="ECO:0007669"/>
    <property type="project" value="UniProtKB-KW"/>
</dbReference>
<comment type="caution">
    <text evidence="11">The sequence shown here is derived from an EMBL/GenBank/DDBJ whole genome shotgun (WGS) entry which is preliminary data.</text>
</comment>
<feature type="chain" id="PRO_5040893193" description="glucan 1,3-beta-glucosidase" evidence="10">
    <location>
        <begin position="20"/>
        <end position="191"/>
    </location>
</feature>
<comment type="catalytic activity">
    <reaction evidence="8">
        <text>Successive hydrolysis of beta-D-glucose units from the non-reducing ends of (1-&gt;3)-beta-D-glucans, releasing alpha-glucose.</text>
        <dbReference type="EC" id="3.2.1.58"/>
    </reaction>
</comment>
<keyword evidence="7" id="KW-0961">Cell wall biogenesis/degradation</keyword>
<comment type="similarity">
    <text evidence="2">Belongs to the glycosyl hydrolase 5 (cellulase A) family.</text>
</comment>
<dbReference type="AlphaFoldDB" id="A0A9W9PJU0"/>
<keyword evidence="12" id="KW-1185">Reference proteome</keyword>
<dbReference type="GO" id="GO:0009986">
    <property type="term" value="C:cell surface"/>
    <property type="evidence" value="ECO:0007669"/>
    <property type="project" value="TreeGrafter"/>
</dbReference>
<evidence type="ECO:0000256" key="2">
    <source>
        <dbReference type="ARBA" id="ARBA00005641"/>
    </source>
</evidence>
<keyword evidence="4 10" id="KW-0732">Signal</keyword>
<accession>A0A9W9PJU0</accession>
<dbReference type="InterPro" id="IPR017853">
    <property type="entry name" value="GH"/>
</dbReference>